<comment type="cofactor">
    <cofactor evidence="15">
        <name>siroheme</name>
        <dbReference type="ChEBI" id="CHEBI:60052"/>
    </cofactor>
    <text evidence="15">Binds 1 siroheme per subunit.</text>
</comment>
<comment type="pathway">
    <text evidence="1 15">Sulfur metabolism; hydrogen sulfide biosynthesis; hydrogen sulfide from sulfite (NADPH route): step 1/1.</text>
</comment>
<feature type="binding site" evidence="15">
    <location>
        <position position="442"/>
    </location>
    <ligand>
        <name>[4Fe-4S] cluster</name>
        <dbReference type="ChEBI" id="CHEBI:49883"/>
    </ligand>
</feature>
<dbReference type="SUPFAM" id="SSF56014">
    <property type="entry name" value="Nitrite and sulphite reductase 4Fe-4S domain-like"/>
    <property type="match status" value="2"/>
</dbReference>
<keyword evidence="10 15" id="KW-0411">Iron-sulfur</keyword>
<dbReference type="EMBL" id="CP018622">
    <property type="protein sequence ID" value="AUJ24597.1"/>
    <property type="molecule type" value="Genomic_DNA"/>
</dbReference>
<dbReference type="InterPro" id="IPR005117">
    <property type="entry name" value="NiRdtase/SiRdtase_haem-b_fer"/>
</dbReference>
<comment type="subunit">
    <text evidence="14 15">Alpha(8)-beta(8). The alpha component is a flavoprotein, the beta component is a hemoprotein.</text>
</comment>
<dbReference type="FunFam" id="3.30.413.10:FF:000003">
    <property type="entry name" value="Sulfite reductase [NADPH] hemoprotein beta-component"/>
    <property type="match status" value="1"/>
</dbReference>
<keyword evidence="4 15" id="KW-0028">Amino-acid biosynthesis</keyword>
<dbReference type="InterPro" id="IPR006067">
    <property type="entry name" value="NO2/SO3_Rdtase_4Fe4S_dom"/>
</dbReference>
<keyword evidence="21" id="KW-1185">Reference proteome</keyword>
<dbReference type="InterPro" id="IPR011786">
    <property type="entry name" value="CysI"/>
</dbReference>
<reference evidence="20" key="2">
    <citation type="submission" date="2016-11" db="EMBL/GenBank/DDBJ databases">
        <title>Complete genome sequence of Virgibacillus pantothenticus 21D, a halophilic bacterium isolated from the deep hypersaline anoxic basin Discovery in the Mediterranean Sea.</title>
        <authorList>
            <person name="Zeaiter Z."/>
            <person name="Booth J.M."/>
            <person name="Prosdocimi E.M."/>
            <person name="Mapelli F."/>
            <person name="Fusi M."/>
            <person name="Daffonchio D."/>
            <person name="Borin S."/>
            <person name="Crotti E."/>
        </authorList>
    </citation>
    <scope>NUCLEOTIDE SEQUENCE [LARGE SCALE GENOMIC DNA]</scope>
    <source>
        <strain evidence="20">21D</strain>
    </source>
</reference>
<dbReference type="EMBL" id="JAZHPM010000005">
    <property type="protein sequence ID" value="MEF2291187.1"/>
    <property type="molecule type" value="Genomic_DNA"/>
</dbReference>
<dbReference type="GO" id="GO:0051539">
    <property type="term" value="F:4 iron, 4 sulfur cluster binding"/>
    <property type="evidence" value="ECO:0007669"/>
    <property type="project" value="UniProtKB-KW"/>
</dbReference>
<dbReference type="GO" id="GO:0000103">
    <property type="term" value="P:sulfate assimilation"/>
    <property type="evidence" value="ECO:0007669"/>
    <property type="project" value="UniProtKB-UniRule"/>
</dbReference>
<evidence type="ECO:0000256" key="13">
    <source>
        <dbReference type="ARBA" id="ARBA00057160"/>
    </source>
</evidence>
<evidence type="ECO:0000259" key="17">
    <source>
        <dbReference type="Pfam" id="PF03460"/>
    </source>
</evidence>
<gene>
    <name evidence="15 18" type="primary">cysI</name>
    <name evidence="18" type="ORF">A21D_01516</name>
    <name evidence="19" type="ORF">V2W34_04050</name>
</gene>
<evidence type="ECO:0000256" key="7">
    <source>
        <dbReference type="ARBA" id="ARBA00022857"/>
    </source>
</evidence>
<comment type="catalytic activity">
    <reaction evidence="12 15">
        <text>hydrogen sulfide + 3 NADP(+) + 3 H2O = sulfite + 3 NADPH + 4 H(+)</text>
        <dbReference type="Rhea" id="RHEA:13801"/>
        <dbReference type="ChEBI" id="CHEBI:15377"/>
        <dbReference type="ChEBI" id="CHEBI:15378"/>
        <dbReference type="ChEBI" id="CHEBI:17359"/>
        <dbReference type="ChEBI" id="CHEBI:29919"/>
        <dbReference type="ChEBI" id="CHEBI:57783"/>
        <dbReference type="ChEBI" id="CHEBI:58349"/>
        <dbReference type="EC" id="1.8.1.2"/>
    </reaction>
</comment>
<evidence type="ECO:0000256" key="10">
    <source>
        <dbReference type="ARBA" id="ARBA00023014"/>
    </source>
</evidence>
<dbReference type="PROSITE" id="PS00365">
    <property type="entry name" value="NIR_SIR"/>
    <property type="match status" value="1"/>
</dbReference>
<dbReference type="Proteomes" id="UP000234237">
    <property type="component" value="Chromosome"/>
</dbReference>
<keyword evidence="11 15" id="KW-0198">Cysteine biosynthesis</keyword>
<keyword evidence="6 15" id="KW-0479">Metal-binding</keyword>
<dbReference type="InterPro" id="IPR045169">
    <property type="entry name" value="NO2/SO3_Rdtase_4Fe4S_prot"/>
</dbReference>
<reference evidence="19 21" key="3">
    <citation type="submission" date="2024-01" db="EMBL/GenBank/DDBJ databases">
        <title>Survival strategy associated with biotechnological potential of Virgibacillus dokdonensis T4.6 isolated from salt-fermented shrimp paste.</title>
        <authorList>
            <person name="Doan T.V."/>
            <person name="Quach N.T."/>
            <person name="Phi Q.-T."/>
        </authorList>
    </citation>
    <scope>NUCLEOTIDE SEQUENCE [LARGE SCALE GENOMIC DNA]</scope>
    <source>
        <strain evidence="19 21">T4.6</strain>
    </source>
</reference>
<evidence type="ECO:0000256" key="1">
    <source>
        <dbReference type="ARBA" id="ARBA00004774"/>
    </source>
</evidence>
<dbReference type="AlphaFoldDB" id="A0A2K9IY32"/>
<feature type="binding site" evidence="15">
    <location>
        <position position="436"/>
    </location>
    <ligand>
        <name>[4Fe-4S] cluster</name>
        <dbReference type="ChEBI" id="CHEBI:49883"/>
    </ligand>
</feature>
<dbReference type="Pfam" id="PF01077">
    <property type="entry name" value="NIR_SIR"/>
    <property type="match status" value="1"/>
</dbReference>
<dbReference type="GO" id="GO:0070814">
    <property type="term" value="P:hydrogen sulfide biosynthetic process"/>
    <property type="evidence" value="ECO:0007669"/>
    <property type="project" value="UniProtKB-UniRule"/>
</dbReference>
<evidence type="ECO:0000259" key="16">
    <source>
        <dbReference type="Pfam" id="PF01077"/>
    </source>
</evidence>
<dbReference type="EC" id="1.8.1.2" evidence="15"/>
<dbReference type="STRING" id="302167.GCA_900166595_00262"/>
<dbReference type="KEGG" id="vpn:A21D_01516"/>
<evidence type="ECO:0000313" key="19">
    <source>
        <dbReference type="EMBL" id="MEF2291187.1"/>
    </source>
</evidence>
<evidence type="ECO:0000256" key="5">
    <source>
        <dbReference type="ARBA" id="ARBA00022617"/>
    </source>
</evidence>
<comment type="cofactor">
    <cofactor evidence="15">
        <name>[4Fe-4S] cluster</name>
        <dbReference type="ChEBI" id="CHEBI:49883"/>
    </cofactor>
    <text evidence="15">Binds 1 [4Fe-4S] cluster per subunit.</text>
</comment>
<dbReference type="FunFam" id="3.30.413.10:FF:000004">
    <property type="entry name" value="Sulfite reductase [NADPH] hemoprotein beta-component"/>
    <property type="match status" value="1"/>
</dbReference>
<keyword evidence="9 15" id="KW-0408">Iron</keyword>
<feature type="binding site" evidence="15">
    <location>
        <position position="481"/>
    </location>
    <ligand>
        <name>[4Fe-4S] cluster</name>
        <dbReference type="ChEBI" id="CHEBI:49883"/>
    </ligand>
</feature>
<evidence type="ECO:0000256" key="15">
    <source>
        <dbReference type="HAMAP-Rule" id="MF_01540"/>
    </source>
</evidence>
<dbReference type="HAMAP" id="MF_01540">
    <property type="entry name" value="CysI"/>
    <property type="match status" value="1"/>
</dbReference>
<evidence type="ECO:0000256" key="8">
    <source>
        <dbReference type="ARBA" id="ARBA00023002"/>
    </source>
</evidence>
<dbReference type="NCBIfam" id="NF010029">
    <property type="entry name" value="PRK13504.1"/>
    <property type="match status" value="1"/>
</dbReference>
<dbReference type="GO" id="GO:0004783">
    <property type="term" value="F:sulfite reductase (NADPH) activity"/>
    <property type="evidence" value="ECO:0007669"/>
    <property type="project" value="UniProtKB-UniRule"/>
</dbReference>
<dbReference type="InterPro" id="IPR036136">
    <property type="entry name" value="Nit/Sulf_reduc_fer-like_dom_sf"/>
</dbReference>
<dbReference type="GO" id="GO:0019344">
    <property type="term" value="P:cysteine biosynthetic process"/>
    <property type="evidence" value="ECO:0007669"/>
    <property type="project" value="UniProtKB-KW"/>
</dbReference>
<dbReference type="RefSeq" id="WP_101933124.1">
    <property type="nucleotide sequence ID" value="NZ_CP018622.1"/>
</dbReference>
<proteinExistence type="inferred from homology"/>
<dbReference type="InterPro" id="IPR045854">
    <property type="entry name" value="NO2/SO3_Rdtase_4Fe4S_sf"/>
</dbReference>
<evidence type="ECO:0000313" key="20">
    <source>
        <dbReference type="Proteomes" id="UP000234237"/>
    </source>
</evidence>
<name>A0A2K9IY32_9BACI</name>
<keyword evidence="8 15" id="KW-0560">Oxidoreductase</keyword>
<dbReference type="GO" id="GO:0009337">
    <property type="term" value="C:sulfite reductase complex (NADPH)"/>
    <property type="evidence" value="ECO:0007669"/>
    <property type="project" value="InterPro"/>
</dbReference>
<dbReference type="GO" id="GO:0020037">
    <property type="term" value="F:heme binding"/>
    <property type="evidence" value="ECO:0007669"/>
    <property type="project" value="InterPro"/>
</dbReference>
<keyword evidence="3 15" id="KW-0004">4Fe-4S</keyword>
<evidence type="ECO:0000256" key="9">
    <source>
        <dbReference type="ARBA" id="ARBA00023004"/>
    </source>
</evidence>
<feature type="binding site" evidence="15">
    <location>
        <position position="485"/>
    </location>
    <ligand>
        <name>[4Fe-4S] cluster</name>
        <dbReference type="ChEBI" id="CHEBI:49883"/>
    </ligand>
</feature>
<accession>A0A2K9IY32</accession>
<dbReference type="UniPathway" id="UPA00140">
    <property type="reaction ID" value="UER00207"/>
</dbReference>
<dbReference type="GO" id="GO:0050661">
    <property type="term" value="F:NADP binding"/>
    <property type="evidence" value="ECO:0007669"/>
    <property type="project" value="InterPro"/>
</dbReference>
<dbReference type="InterPro" id="IPR006066">
    <property type="entry name" value="NO2/SO3_Rdtase_FeS/sirohaem_BS"/>
</dbReference>
<keyword evidence="7 15" id="KW-0521">NADP</keyword>
<feature type="domain" description="Nitrite/Sulfite reductase ferredoxin-like" evidence="17">
    <location>
        <begin position="74"/>
        <end position="134"/>
    </location>
</feature>
<dbReference type="PANTHER" id="PTHR11493">
    <property type="entry name" value="SULFITE REDUCTASE [NADPH] SUBUNIT BETA-RELATED"/>
    <property type="match status" value="1"/>
</dbReference>
<sequence>MSKEKDDLHERSLDDMERIKKRSNFLRGTIMEGLVDPITGAISDDDNKLLKFHGSYQQDDRDLRDERRRQKLEPAYQFMIRVRVPGGIATPEQWLVMDELADKYANGSIRLTTRQAFQLHGILKWDLKNTIKEINHTLMDTLAACGDVNRNVMCSTNSYPSAIHQEVQKWAQAISDHLSPRTGAYHEIWLDKEKVVDSRDEMEIEPIYGSTYLPRKFKIGIAIPPSNDIDVFSQDLGFIAIQEANKLIGFNVSVGGGMGMTHGNTNTYPQLGRVIGFCSPDQVIAVAEQIVTIQRDYGNRSDRKNARFKYTIDARGIDWLQQTLYERLGWELEEPKDYQFKSNGDSYGWKEANDMLHFTLFIENGRVKDTRDYQLRTGLREIAKIHTGDLRLTPNQNLIIANVTKQKKDQMEQLIQTYKLTNGGQLSGLRRNSMACVALPTCALAMAESERYLPSFIDKIEAILQEAGLHQEEIVIRMSGCPNGCSRPVLAEIAFIGKGPGKYNLYLGGSFTGERLSKLYRENIGEKEILDTLKPIITQYAKERLDGEHFGDFVIRTNYVEAVYSGLDFHK</sequence>
<feature type="binding site" description="axial binding residue" evidence="15">
    <location>
        <position position="485"/>
    </location>
    <ligand>
        <name>siroheme</name>
        <dbReference type="ChEBI" id="CHEBI:60052"/>
    </ligand>
    <ligandPart>
        <name>Fe</name>
        <dbReference type="ChEBI" id="CHEBI:18248"/>
    </ligandPart>
</feature>
<keyword evidence="5 15" id="KW-0349">Heme</keyword>
<dbReference type="Pfam" id="PF03460">
    <property type="entry name" value="NIR_SIR_ferr"/>
    <property type="match status" value="2"/>
</dbReference>
<evidence type="ECO:0000256" key="2">
    <source>
        <dbReference type="ARBA" id="ARBA00010429"/>
    </source>
</evidence>
<evidence type="ECO:0000256" key="12">
    <source>
        <dbReference type="ARBA" id="ARBA00052219"/>
    </source>
</evidence>
<dbReference type="PRINTS" id="PR00397">
    <property type="entry name" value="SIROHAEM"/>
</dbReference>
<evidence type="ECO:0000256" key="11">
    <source>
        <dbReference type="ARBA" id="ARBA00023192"/>
    </source>
</evidence>
<dbReference type="NCBIfam" id="TIGR02041">
    <property type="entry name" value="CysI"/>
    <property type="match status" value="1"/>
</dbReference>
<reference evidence="18" key="1">
    <citation type="submission" date="2016-11" db="EMBL/GenBank/DDBJ databases">
        <title>Complete genome sequence of Virgibacillus dokdonensis 21D, a halophilic bacterium isolated from the deep hypersaline anoxic basin Discovery in the Mediterranean Sea.</title>
        <authorList>
            <person name="Zeaiter Z."/>
            <person name="Booth J.M."/>
            <person name="Prosdocimi E.M."/>
            <person name="Mapelli F."/>
            <person name="Fusi M."/>
            <person name="Daffonchio D."/>
            <person name="Borin S."/>
            <person name="Crotti E."/>
        </authorList>
    </citation>
    <scope>NUCLEOTIDE SEQUENCE</scope>
    <source>
        <strain evidence="18">21D</strain>
    </source>
</reference>
<evidence type="ECO:0000256" key="3">
    <source>
        <dbReference type="ARBA" id="ARBA00022485"/>
    </source>
</evidence>
<comment type="function">
    <text evidence="13 15">Component of the sulfite reductase complex that catalyzes the 6-electron reduction of sulfite to sulfide. This is one of several activities required for the biosynthesis of L-cysteine from sulfate.</text>
</comment>
<dbReference type="SUPFAM" id="SSF55124">
    <property type="entry name" value="Nitrite/Sulfite reductase N-terminal domain-like"/>
    <property type="match status" value="2"/>
</dbReference>
<evidence type="ECO:0000313" key="21">
    <source>
        <dbReference type="Proteomes" id="UP001356080"/>
    </source>
</evidence>
<feature type="domain" description="Nitrite/sulphite reductase 4Fe-4S" evidence="16">
    <location>
        <begin position="171"/>
        <end position="331"/>
    </location>
</feature>
<dbReference type="GO" id="GO:0046872">
    <property type="term" value="F:metal ion binding"/>
    <property type="evidence" value="ECO:0007669"/>
    <property type="project" value="UniProtKB-KW"/>
</dbReference>
<dbReference type="Proteomes" id="UP001356080">
    <property type="component" value="Unassembled WGS sequence"/>
</dbReference>
<comment type="similarity">
    <text evidence="2 15">Belongs to the nitrite and sulfite reductase 4Fe-4S domain family.</text>
</comment>
<dbReference type="PANTHER" id="PTHR11493:SF47">
    <property type="entry name" value="SULFITE REDUCTASE [NADPH] SUBUNIT BETA"/>
    <property type="match status" value="1"/>
</dbReference>
<evidence type="ECO:0000256" key="6">
    <source>
        <dbReference type="ARBA" id="ARBA00022723"/>
    </source>
</evidence>
<dbReference type="GO" id="GO:0050311">
    <property type="term" value="F:sulfite reductase (ferredoxin) activity"/>
    <property type="evidence" value="ECO:0007669"/>
    <property type="project" value="TreeGrafter"/>
</dbReference>
<organism evidence="18 20">
    <name type="scientific">Virgibacillus dokdonensis</name>
    <dbReference type="NCBI Taxonomy" id="302167"/>
    <lineage>
        <taxon>Bacteria</taxon>
        <taxon>Bacillati</taxon>
        <taxon>Bacillota</taxon>
        <taxon>Bacilli</taxon>
        <taxon>Bacillales</taxon>
        <taxon>Bacillaceae</taxon>
        <taxon>Virgibacillus</taxon>
    </lineage>
</organism>
<dbReference type="Gene3D" id="3.30.413.10">
    <property type="entry name" value="Sulfite Reductase Hemoprotein, domain 1"/>
    <property type="match status" value="2"/>
</dbReference>
<evidence type="ECO:0000256" key="14">
    <source>
        <dbReference type="ARBA" id="ARBA00062253"/>
    </source>
</evidence>
<feature type="domain" description="Nitrite/Sulfite reductase ferredoxin-like" evidence="17">
    <location>
        <begin position="355"/>
        <end position="416"/>
    </location>
</feature>
<evidence type="ECO:0000256" key="4">
    <source>
        <dbReference type="ARBA" id="ARBA00022605"/>
    </source>
</evidence>
<protein>
    <recommendedName>
        <fullName evidence="15">Sulfite reductase [NADPH] hemoprotein beta-component</fullName>
        <shortName evidence="15">SiR-HP</shortName>
        <shortName evidence="15">SiRHP</shortName>
        <ecNumber evidence="15">1.8.1.2</ecNumber>
    </recommendedName>
</protein>
<evidence type="ECO:0000313" key="18">
    <source>
        <dbReference type="EMBL" id="AUJ24597.1"/>
    </source>
</evidence>